<evidence type="ECO:0000256" key="1">
    <source>
        <dbReference type="SAM" id="MobiDB-lite"/>
    </source>
</evidence>
<evidence type="ECO:0000313" key="2">
    <source>
        <dbReference type="EMBL" id="GAA0153415.1"/>
    </source>
</evidence>
<dbReference type="Proteomes" id="UP001454036">
    <property type="component" value="Unassembled WGS sequence"/>
</dbReference>
<feature type="compositionally biased region" description="Acidic residues" evidence="1">
    <location>
        <begin position="128"/>
        <end position="148"/>
    </location>
</feature>
<dbReference type="EMBL" id="BAABME010002175">
    <property type="protein sequence ID" value="GAA0153415.1"/>
    <property type="molecule type" value="Genomic_DNA"/>
</dbReference>
<keyword evidence="3" id="KW-1185">Reference proteome</keyword>
<accession>A0AAV3PNW8</accession>
<gene>
    <name evidence="2" type="ORF">LIER_11659</name>
</gene>
<dbReference type="AlphaFoldDB" id="A0AAV3PNW8"/>
<sequence length="148" mass="16248">MAVEKYNGLVTSHATSEGKLKAEMGALSSSLEASTADLEGVKTSLQESVLEKEALTLKLSEAEKSVVAAVETLKGSDEYRELLKDNTATFVREFCQGVAQDFPGIDAHFKKYVTALGDEYVEKRFEDLPDEKDEEDEDDEDADGSDQE</sequence>
<proteinExistence type="predicted"/>
<name>A0AAV3PNW8_LITER</name>
<evidence type="ECO:0000313" key="3">
    <source>
        <dbReference type="Proteomes" id="UP001454036"/>
    </source>
</evidence>
<feature type="region of interest" description="Disordered" evidence="1">
    <location>
        <begin position="124"/>
        <end position="148"/>
    </location>
</feature>
<organism evidence="2 3">
    <name type="scientific">Lithospermum erythrorhizon</name>
    <name type="common">Purple gromwell</name>
    <name type="synonym">Lithospermum officinale var. erythrorhizon</name>
    <dbReference type="NCBI Taxonomy" id="34254"/>
    <lineage>
        <taxon>Eukaryota</taxon>
        <taxon>Viridiplantae</taxon>
        <taxon>Streptophyta</taxon>
        <taxon>Embryophyta</taxon>
        <taxon>Tracheophyta</taxon>
        <taxon>Spermatophyta</taxon>
        <taxon>Magnoliopsida</taxon>
        <taxon>eudicotyledons</taxon>
        <taxon>Gunneridae</taxon>
        <taxon>Pentapetalae</taxon>
        <taxon>asterids</taxon>
        <taxon>lamiids</taxon>
        <taxon>Boraginales</taxon>
        <taxon>Boraginaceae</taxon>
        <taxon>Boraginoideae</taxon>
        <taxon>Lithospermeae</taxon>
        <taxon>Lithospermum</taxon>
    </lineage>
</organism>
<reference evidence="2 3" key="1">
    <citation type="submission" date="2024-01" db="EMBL/GenBank/DDBJ databases">
        <title>The complete chloroplast genome sequence of Lithospermum erythrorhizon: insights into the phylogenetic relationship among Boraginaceae species and the maternal lineages of purple gromwells.</title>
        <authorList>
            <person name="Okada T."/>
            <person name="Watanabe K."/>
        </authorList>
    </citation>
    <scope>NUCLEOTIDE SEQUENCE [LARGE SCALE GENOMIC DNA]</scope>
</reference>
<protein>
    <submittedName>
        <fullName evidence="2">Uncharacterized protein</fullName>
    </submittedName>
</protein>
<comment type="caution">
    <text evidence="2">The sequence shown here is derived from an EMBL/GenBank/DDBJ whole genome shotgun (WGS) entry which is preliminary data.</text>
</comment>